<name>A0A6S7F9Y5_9BURK</name>
<dbReference type="EMBL" id="CADILH010000003">
    <property type="protein sequence ID" value="CAB3932102.1"/>
    <property type="molecule type" value="Genomic_DNA"/>
</dbReference>
<dbReference type="Proteomes" id="UP000494183">
    <property type="component" value="Unassembled WGS sequence"/>
</dbReference>
<accession>A0A6S7F9Y5</accession>
<protein>
    <submittedName>
        <fullName evidence="1">Uncharacterized protein</fullName>
    </submittedName>
</protein>
<gene>
    <name evidence="1" type="ORF">LMG6000_02486</name>
</gene>
<organism evidence="1 2">
    <name type="scientific">Achromobacter insolitus</name>
    <dbReference type="NCBI Taxonomy" id="217204"/>
    <lineage>
        <taxon>Bacteria</taxon>
        <taxon>Pseudomonadati</taxon>
        <taxon>Pseudomonadota</taxon>
        <taxon>Betaproteobacteria</taxon>
        <taxon>Burkholderiales</taxon>
        <taxon>Alcaligenaceae</taxon>
        <taxon>Achromobacter</taxon>
    </lineage>
</organism>
<reference evidence="1 2" key="1">
    <citation type="submission" date="2020-04" db="EMBL/GenBank/DDBJ databases">
        <authorList>
            <person name="De Canck E."/>
        </authorList>
    </citation>
    <scope>NUCLEOTIDE SEQUENCE [LARGE SCALE GENOMIC DNA]</scope>
    <source>
        <strain evidence="1 2">LMG 6000</strain>
    </source>
</reference>
<evidence type="ECO:0000313" key="2">
    <source>
        <dbReference type="Proteomes" id="UP000494183"/>
    </source>
</evidence>
<sequence length="142" mass="14677">MASLLAYGLGRRYALAGRVLLLAGACALALSACGSSGPQTVGMVRADVSESAYVIQLSRAVSGALPDKTAVDLPASSRWVRMGALPQGDVYRAADGPFSLPGRRGEAGFVASSGKVLGVYLPGERLYLPLSRPVALPVSMRQ</sequence>
<evidence type="ECO:0000313" key="1">
    <source>
        <dbReference type="EMBL" id="CAB3932102.1"/>
    </source>
</evidence>
<keyword evidence="2" id="KW-1185">Reference proteome</keyword>
<dbReference type="AlphaFoldDB" id="A0A6S7F9Y5"/>
<proteinExistence type="predicted"/>